<dbReference type="Pfam" id="PF01406">
    <property type="entry name" value="tRNA-synt_1e"/>
    <property type="match status" value="1"/>
</dbReference>
<dbReference type="InterPro" id="IPR032678">
    <property type="entry name" value="tRNA-synt_1_cat_dom"/>
</dbReference>
<gene>
    <name evidence="5" type="primary">CARS</name>
    <name evidence="5" type="synonym">cysS</name>
</gene>
<dbReference type="GO" id="GO:0006423">
    <property type="term" value="P:cysteinyl-tRNA aminoacylation"/>
    <property type="evidence" value="ECO:0007669"/>
    <property type="project" value="TreeGrafter"/>
</dbReference>
<dbReference type="PANTHER" id="PTHR10890:SF3">
    <property type="entry name" value="CYSTEINE--TRNA LIGASE, CYTOPLASMIC"/>
    <property type="match status" value="1"/>
</dbReference>
<keyword evidence="5" id="KW-0030">Aminoacyl-tRNA synthetase</keyword>
<evidence type="ECO:0000256" key="2">
    <source>
        <dbReference type="ARBA" id="ARBA00022741"/>
    </source>
</evidence>
<evidence type="ECO:0000313" key="5">
    <source>
        <dbReference type="EMBL" id="AIE92809.1"/>
    </source>
</evidence>
<proteinExistence type="predicted"/>
<name>A0A075FN26_9EURY</name>
<dbReference type="Gene3D" id="3.40.50.620">
    <property type="entry name" value="HUPs"/>
    <property type="match status" value="1"/>
</dbReference>
<dbReference type="GO" id="GO:0005737">
    <property type="term" value="C:cytoplasm"/>
    <property type="evidence" value="ECO:0007669"/>
    <property type="project" value="TreeGrafter"/>
</dbReference>
<dbReference type="GO" id="GO:0005524">
    <property type="term" value="F:ATP binding"/>
    <property type="evidence" value="ECO:0007669"/>
    <property type="project" value="UniProtKB-KW"/>
</dbReference>
<dbReference type="InterPro" id="IPR024909">
    <property type="entry name" value="Cys-tRNA/MSH_ligase"/>
</dbReference>
<keyword evidence="2" id="KW-0547">Nucleotide-binding</keyword>
<evidence type="ECO:0000259" key="4">
    <source>
        <dbReference type="Pfam" id="PF01406"/>
    </source>
</evidence>
<dbReference type="PANTHER" id="PTHR10890">
    <property type="entry name" value="CYSTEINYL-TRNA SYNTHETASE"/>
    <property type="match status" value="1"/>
</dbReference>
<dbReference type="InterPro" id="IPR014729">
    <property type="entry name" value="Rossmann-like_a/b/a_fold"/>
</dbReference>
<dbReference type="SUPFAM" id="SSF52374">
    <property type="entry name" value="Nucleotidylyl transferase"/>
    <property type="match status" value="1"/>
</dbReference>
<protein>
    <submittedName>
        <fullName evidence="5">Cysteinyl-tRNA synthetase (CARS, cysS)</fullName>
        <ecNumber evidence="5">6.1.1.16</ecNumber>
    </submittedName>
</protein>
<keyword evidence="3" id="KW-0067">ATP-binding</keyword>
<evidence type="ECO:0000256" key="3">
    <source>
        <dbReference type="ARBA" id="ARBA00022840"/>
    </source>
</evidence>
<accession>A0A075FN26</accession>
<dbReference type="PRINTS" id="PR00983">
    <property type="entry name" value="TRNASYNTHCYS"/>
</dbReference>
<reference evidence="5" key="1">
    <citation type="journal article" date="2014" name="Genome Biol. Evol.">
        <title>Pangenome evidence for extensive interdomain horizontal transfer affecting lineage core and shell genes in uncultured planktonic thaumarchaeota and euryarchaeota.</title>
        <authorList>
            <person name="Deschamps P."/>
            <person name="Zivanovic Y."/>
            <person name="Moreira D."/>
            <person name="Rodriguez-Valera F."/>
            <person name="Lopez-Garcia P."/>
        </authorList>
    </citation>
    <scope>NUCLEOTIDE SEQUENCE</scope>
</reference>
<dbReference type="AlphaFoldDB" id="A0A075FN26"/>
<sequence length="397" mass="44539">MKLFNTASGQKEDFVPDSKKLGLYICGPTVYSDTHLGHAKSYVSFDILKRWLGYKGYEVNHIQNFTDVSDETAIGAAKSSMDELEFSLQYEKEFLGKMKLLSNTSATKYTRASDFVEQIAAESRKLLEKGEAYQTDQGIFLRIKQEEHGKLLGVNLEESLAQGTSEVDSGPKESPHDTLLWGPPMEGGKIWEFEGLPPGRPGWHLECTLMSSSELDLPIDIHWGGVDLIYPHHESEIILAEKIGLGSFCDFWMHNGLMEDSEGKLSKSRGERITLEEVFKDCPPPALRFYLLGFHYRDFTPYSPEGLLEACQEGERLGINAVDCMFVEPTDPREDEETAPLVTKFEHALSDDLDTPKTLDVLRELDMIAGNRLKNKGDISPISGMYSVFQCVLGVFS</sequence>
<organism evidence="5">
    <name type="scientific">uncultured marine group II/III euryarchaeote AD1000_28_C09</name>
    <dbReference type="NCBI Taxonomy" id="1457746"/>
    <lineage>
        <taxon>Archaea</taxon>
        <taxon>Methanobacteriati</taxon>
        <taxon>Methanobacteriota</taxon>
        <taxon>environmental samples</taxon>
    </lineage>
</organism>
<feature type="domain" description="tRNA synthetases class I catalytic" evidence="4">
    <location>
        <begin position="18"/>
        <end position="311"/>
    </location>
</feature>
<evidence type="ECO:0000256" key="1">
    <source>
        <dbReference type="ARBA" id="ARBA00022598"/>
    </source>
</evidence>
<dbReference type="EC" id="6.1.1.16" evidence="5"/>
<dbReference type="GO" id="GO:0004817">
    <property type="term" value="F:cysteine-tRNA ligase activity"/>
    <property type="evidence" value="ECO:0007669"/>
    <property type="project" value="UniProtKB-EC"/>
</dbReference>
<keyword evidence="1 5" id="KW-0436">Ligase</keyword>
<dbReference type="EMBL" id="KF900376">
    <property type="protein sequence ID" value="AIE92809.1"/>
    <property type="molecule type" value="Genomic_DNA"/>
</dbReference>